<evidence type="ECO:0000256" key="1">
    <source>
        <dbReference type="SAM" id="MobiDB-lite"/>
    </source>
</evidence>
<gene>
    <name evidence="2" type="ORF">DXG03_000296</name>
</gene>
<feature type="compositionally biased region" description="Polar residues" evidence="1">
    <location>
        <begin position="286"/>
        <end position="298"/>
    </location>
</feature>
<feature type="compositionally biased region" description="Basic and acidic residues" evidence="1">
    <location>
        <begin position="148"/>
        <end position="161"/>
    </location>
</feature>
<reference evidence="2" key="1">
    <citation type="submission" date="2020-07" db="EMBL/GenBank/DDBJ databases">
        <authorList>
            <person name="Nieuwenhuis M."/>
            <person name="Van De Peppel L.J.J."/>
        </authorList>
    </citation>
    <scope>NUCLEOTIDE SEQUENCE</scope>
    <source>
        <strain evidence="2">AP01</strain>
        <tissue evidence="2">Mycelium</tissue>
    </source>
</reference>
<accession>A0A9P7GE67</accession>
<evidence type="ECO:0000313" key="2">
    <source>
        <dbReference type="EMBL" id="KAG5648947.1"/>
    </source>
</evidence>
<feature type="compositionally biased region" description="Low complexity" evidence="1">
    <location>
        <begin position="267"/>
        <end position="276"/>
    </location>
</feature>
<protein>
    <submittedName>
        <fullName evidence="2">Uncharacterized protein</fullName>
    </submittedName>
</protein>
<sequence length="349" mass="36738">MALENNKKSRRNVYAQAAERGSEWNAASAIPMMPPPNVPSKNRDALPRMRSGSGTSRSTTTASDSGDMDSTGLAPGHHSQSSYSASSSPSQPSGSNYYHTQHSAGHLTPQMTAANSTLTVSGSTPAASNRSGGLNLHSASALSPVANRMRERDADAREKYLLRNRSGSQGTSSTDTRSQNGTHFASAGPSANGDDITALNHVPNSGATTPRRLRPSVSAAQLRTIETSSPSPSTTHTIHTRPESRHRSGTNPSTRPSQPTQPLLTRSSSISTSPGSANGPNRVFDDSQSYIGPSSQYAQFPEPPSAPEEVSTPTANRRKAFHLLSKPLPPIEQPAAHRRGMSAASVRGA</sequence>
<feature type="compositionally biased region" description="Low complexity" evidence="1">
    <location>
        <begin position="76"/>
        <end position="95"/>
    </location>
</feature>
<evidence type="ECO:0000313" key="3">
    <source>
        <dbReference type="Proteomes" id="UP000775547"/>
    </source>
</evidence>
<dbReference type="AlphaFoldDB" id="A0A9P7GE67"/>
<keyword evidence="3" id="KW-1185">Reference proteome</keyword>
<feature type="compositionally biased region" description="Low complexity" evidence="1">
    <location>
        <begin position="50"/>
        <end position="65"/>
    </location>
</feature>
<dbReference type="Proteomes" id="UP000775547">
    <property type="component" value="Unassembled WGS sequence"/>
</dbReference>
<organism evidence="2 3">
    <name type="scientific">Asterophora parasitica</name>
    <dbReference type="NCBI Taxonomy" id="117018"/>
    <lineage>
        <taxon>Eukaryota</taxon>
        <taxon>Fungi</taxon>
        <taxon>Dikarya</taxon>
        <taxon>Basidiomycota</taxon>
        <taxon>Agaricomycotina</taxon>
        <taxon>Agaricomycetes</taxon>
        <taxon>Agaricomycetidae</taxon>
        <taxon>Agaricales</taxon>
        <taxon>Tricholomatineae</taxon>
        <taxon>Lyophyllaceae</taxon>
        <taxon>Asterophora</taxon>
    </lineage>
</organism>
<reference evidence="2" key="2">
    <citation type="submission" date="2021-10" db="EMBL/GenBank/DDBJ databases">
        <title>Phylogenomics reveals ancestral predisposition of the termite-cultivated fungus Termitomyces towards a domesticated lifestyle.</title>
        <authorList>
            <person name="Auxier B."/>
            <person name="Grum-Grzhimaylo A."/>
            <person name="Cardenas M.E."/>
            <person name="Lodge J.D."/>
            <person name="Laessoe T."/>
            <person name="Pedersen O."/>
            <person name="Smith M.E."/>
            <person name="Kuyper T.W."/>
            <person name="Franco-Molano E.A."/>
            <person name="Baroni T.J."/>
            <person name="Aanen D.K."/>
        </authorList>
    </citation>
    <scope>NUCLEOTIDE SEQUENCE</scope>
    <source>
        <strain evidence="2">AP01</strain>
        <tissue evidence="2">Mycelium</tissue>
    </source>
</reference>
<feature type="compositionally biased region" description="Low complexity" evidence="1">
    <location>
        <begin position="224"/>
        <end position="237"/>
    </location>
</feature>
<dbReference type="OrthoDB" id="341259at2759"/>
<feature type="compositionally biased region" description="Polar residues" evidence="1">
    <location>
        <begin position="165"/>
        <end position="183"/>
    </location>
</feature>
<name>A0A9P7GE67_9AGAR</name>
<feature type="compositionally biased region" description="Polar residues" evidence="1">
    <location>
        <begin position="249"/>
        <end position="266"/>
    </location>
</feature>
<feature type="compositionally biased region" description="Polar residues" evidence="1">
    <location>
        <begin position="96"/>
        <end position="141"/>
    </location>
</feature>
<comment type="caution">
    <text evidence="2">The sequence shown here is derived from an EMBL/GenBank/DDBJ whole genome shotgun (WGS) entry which is preliminary data.</text>
</comment>
<proteinExistence type="predicted"/>
<feature type="region of interest" description="Disordered" evidence="1">
    <location>
        <begin position="1"/>
        <end position="349"/>
    </location>
</feature>
<dbReference type="EMBL" id="JABCKV010000001">
    <property type="protein sequence ID" value="KAG5648947.1"/>
    <property type="molecule type" value="Genomic_DNA"/>
</dbReference>